<feature type="transmembrane region" description="Helical" evidence="10">
    <location>
        <begin position="696"/>
        <end position="722"/>
    </location>
</feature>
<comment type="similarity">
    <text evidence="7">Belongs to the major facilitator superfamily. Sodium/anion cotransporter (TC 2.A.1.14) family.</text>
</comment>
<dbReference type="Proteomes" id="UP000195557">
    <property type="component" value="Unassembled WGS sequence"/>
</dbReference>
<dbReference type="PROSITE" id="PS50850">
    <property type="entry name" value="MFS"/>
    <property type="match status" value="1"/>
</dbReference>
<feature type="transmembrane region" description="Helical" evidence="10">
    <location>
        <begin position="952"/>
        <end position="970"/>
    </location>
</feature>
<reference evidence="12" key="1">
    <citation type="submission" date="2017-04" db="EMBL/GenBank/DDBJ databases">
        <title>Population genomics of picophytoplankton unveils novel chromosome hypervariability.</title>
        <authorList>
            <consortium name="DOE Joint Genome Institute"/>
            <person name="Blanc-Mathieu R."/>
            <person name="Krasovec M."/>
            <person name="Hebrard M."/>
            <person name="Yau S."/>
            <person name="Desgranges E."/>
            <person name="Martin J."/>
            <person name="Schackwitz W."/>
            <person name="Kuo A."/>
            <person name="Salin G."/>
            <person name="Donnadieu C."/>
            <person name="Desdevises Y."/>
            <person name="Sanchez-Ferandin S."/>
            <person name="Moreau H."/>
            <person name="Rivals E."/>
            <person name="Grigoriev I.V."/>
            <person name="Grimsley N."/>
            <person name="Eyre-Walker A."/>
            <person name="Piganeau G."/>
        </authorList>
    </citation>
    <scope>NUCLEOTIDE SEQUENCE [LARGE SCALE GENOMIC DNA]</scope>
    <source>
        <strain evidence="12">RCC 1115</strain>
    </source>
</reference>
<feature type="transmembrane region" description="Helical" evidence="10">
    <location>
        <begin position="910"/>
        <end position="932"/>
    </location>
</feature>
<dbReference type="GO" id="GO:0015293">
    <property type="term" value="F:symporter activity"/>
    <property type="evidence" value="ECO:0007669"/>
    <property type="project" value="UniProtKB-KW"/>
</dbReference>
<evidence type="ECO:0000256" key="2">
    <source>
        <dbReference type="ARBA" id="ARBA00022448"/>
    </source>
</evidence>
<keyword evidence="6 10" id="KW-0472">Membrane</keyword>
<accession>A0A1Y5IHC0</accession>
<feature type="region of interest" description="Disordered" evidence="9">
    <location>
        <begin position="22"/>
        <end position="50"/>
    </location>
</feature>
<name>A0A1Y5IHC0_OSTTA</name>
<evidence type="ECO:0000256" key="3">
    <source>
        <dbReference type="ARBA" id="ARBA00022692"/>
    </source>
</evidence>
<feature type="transmembrane region" description="Helical" evidence="10">
    <location>
        <begin position="982"/>
        <end position="1002"/>
    </location>
</feature>
<feature type="transmembrane region" description="Helical" evidence="10">
    <location>
        <begin position="822"/>
        <end position="844"/>
    </location>
</feature>
<evidence type="ECO:0000256" key="9">
    <source>
        <dbReference type="SAM" id="MobiDB-lite"/>
    </source>
</evidence>
<feature type="transmembrane region" description="Helical" evidence="10">
    <location>
        <begin position="1008"/>
        <end position="1029"/>
    </location>
</feature>
<evidence type="ECO:0000256" key="5">
    <source>
        <dbReference type="ARBA" id="ARBA00022989"/>
    </source>
</evidence>
<feature type="domain" description="Major facilitator superfamily (MFS) profile" evidence="11">
    <location>
        <begin position="697"/>
        <end position="1100"/>
    </location>
</feature>
<feature type="coiled-coil region" evidence="8">
    <location>
        <begin position="145"/>
        <end position="186"/>
    </location>
</feature>
<dbReference type="PANTHER" id="PTHR11662">
    <property type="entry name" value="SOLUTE CARRIER FAMILY 17"/>
    <property type="match status" value="1"/>
</dbReference>
<dbReference type="PANTHER" id="PTHR11662:SF282">
    <property type="entry name" value="ANION TRANSPORTER 5-RELATED"/>
    <property type="match status" value="1"/>
</dbReference>
<feature type="transmembrane region" description="Helical" evidence="10">
    <location>
        <begin position="1041"/>
        <end position="1062"/>
    </location>
</feature>
<dbReference type="InterPro" id="IPR011701">
    <property type="entry name" value="MFS"/>
</dbReference>
<feature type="transmembrane region" description="Helical" evidence="10">
    <location>
        <begin position="850"/>
        <end position="871"/>
    </location>
</feature>
<keyword evidence="5 10" id="KW-1133">Transmembrane helix</keyword>
<organism evidence="12">
    <name type="scientific">Ostreococcus tauri</name>
    <name type="common">Marine green alga</name>
    <dbReference type="NCBI Taxonomy" id="70448"/>
    <lineage>
        <taxon>Eukaryota</taxon>
        <taxon>Viridiplantae</taxon>
        <taxon>Chlorophyta</taxon>
        <taxon>Mamiellophyceae</taxon>
        <taxon>Mamiellales</taxon>
        <taxon>Bathycoccaceae</taxon>
        <taxon>Ostreococcus</taxon>
    </lineage>
</organism>
<evidence type="ECO:0000259" key="11">
    <source>
        <dbReference type="PROSITE" id="PS50850"/>
    </source>
</evidence>
<protein>
    <submittedName>
        <fullName evidence="12">Major facilitator superfamily domain-containing protein</fullName>
    </submittedName>
</protein>
<dbReference type="EMBL" id="KZ155776">
    <property type="protein sequence ID" value="OUS48047.1"/>
    <property type="molecule type" value="Genomic_DNA"/>
</dbReference>
<dbReference type="InterPro" id="IPR036259">
    <property type="entry name" value="MFS_trans_sf"/>
</dbReference>
<dbReference type="InterPro" id="IPR050382">
    <property type="entry name" value="MFS_Na/Anion_cotransporter"/>
</dbReference>
<keyword evidence="8" id="KW-0175">Coiled coil</keyword>
<dbReference type="AlphaFoldDB" id="A0A1Y5IHC0"/>
<dbReference type="SUPFAM" id="SSF103473">
    <property type="entry name" value="MFS general substrate transporter"/>
    <property type="match status" value="1"/>
</dbReference>
<keyword evidence="2" id="KW-0813">Transport</keyword>
<comment type="subcellular location">
    <subcellularLocation>
        <location evidence="1">Membrane</location>
        <topology evidence="1">Multi-pass membrane protein</topology>
    </subcellularLocation>
</comment>
<dbReference type="Pfam" id="PF15469">
    <property type="entry name" value="Sec5"/>
    <property type="match status" value="1"/>
</dbReference>
<evidence type="ECO:0000256" key="4">
    <source>
        <dbReference type="ARBA" id="ARBA00022847"/>
    </source>
</evidence>
<proteinExistence type="inferred from homology"/>
<evidence type="ECO:0000256" key="8">
    <source>
        <dbReference type="SAM" id="Coils"/>
    </source>
</evidence>
<dbReference type="InterPro" id="IPR020846">
    <property type="entry name" value="MFS_dom"/>
</dbReference>
<feature type="compositionally biased region" description="Basic and acidic residues" evidence="9">
    <location>
        <begin position="28"/>
        <end position="48"/>
    </location>
</feature>
<evidence type="ECO:0000256" key="1">
    <source>
        <dbReference type="ARBA" id="ARBA00004141"/>
    </source>
</evidence>
<evidence type="ECO:0000256" key="10">
    <source>
        <dbReference type="SAM" id="Phobius"/>
    </source>
</evidence>
<dbReference type="FunFam" id="1.20.1250.20:FF:000003">
    <property type="entry name" value="Solute carrier family 17 member 3"/>
    <property type="match status" value="1"/>
</dbReference>
<dbReference type="GO" id="GO:0016020">
    <property type="term" value="C:membrane"/>
    <property type="evidence" value="ECO:0007669"/>
    <property type="project" value="UniProtKB-SubCell"/>
</dbReference>
<keyword evidence="4" id="KW-0769">Symport</keyword>
<gene>
    <name evidence="12" type="ORF">BE221DRAFT_91474</name>
</gene>
<evidence type="ECO:0000256" key="7">
    <source>
        <dbReference type="ARBA" id="ARBA00024362"/>
    </source>
</evidence>
<dbReference type="Gene3D" id="1.20.1250.20">
    <property type="entry name" value="MFS general substrate transporter like domains"/>
    <property type="match status" value="2"/>
</dbReference>
<evidence type="ECO:0000256" key="6">
    <source>
        <dbReference type="ARBA" id="ARBA00023136"/>
    </source>
</evidence>
<evidence type="ECO:0000313" key="12">
    <source>
        <dbReference type="EMBL" id="OUS48047.1"/>
    </source>
</evidence>
<dbReference type="InterPro" id="IPR039481">
    <property type="entry name" value="EXOC2/Sec5_N_dom"/>
</dbReference>
<sequence>MPSSWRDVDRARIGVDARAIASRRRRREGVETRRSLKDDSETRTKTLDANDGDVVKANAMQEDARLMTTEDAQRLMATEHGEATIEGLRDAAERARRGAEADDSRRKMLAAECLPAYLAGVDAAADAREALVRAREEGEDGFGAARELEARCERASRLARDGLREVFELEERRGKLERALETLERRRDVFGIPGVVREALARGEYENAADERGRATAALEGSAKDSAVLRAVLDDVENAFSSAAEHLFERLYVGELNDDEAEQTVIALQTLGVSTSETYVGDAPMVYVDRLVEWACEDLANVESTIEDDDVEVLGRACRANFMRAWRFAELTGATRSPRERHALDKIQLAYVNIVKSRFDAALNTRTIASESRSTRRFDRLLEKCSKMTRIGLSLSRTYDVLHTRLELKPCAFEAMFQQHMRCSVSIRVHLEQALKIASQNIVDGDHHVKVVRGFFRDDARAVFEIAARYWQHKSLTHQMIKSGSRDLSTLVDAFYASASSLLITERREVLRDLRFAMDLRDEFDALCESAMIDIVHVGDPIVRMAFVDASKRSVDALRTEFVDATVNELVALSQKWLRAPADSSVIDSRRECIDVISAIARAHEAAMRETPRVALELAQAIILRLVDAVRRDFAEHLLAFRPVMRHLRLEFDLFRLALDSLSPKPAREGTARLVDLVSRPPRSAYLQTMTRPPPYLVILTFAAAFACYLDRVGFPIVYTALARDAWIPKTIQGSVHSAFYNGYAATQVPGGALATKYGGDRVLKIAFAFWGVFSALTPSDGGKTWAMWTCRFAVGCAMGTVFPSMHSMLARAVPLEERNRAVSFMTSGMYFGSAFAMVVVPMAMEIGGARLATTATGCAAFVWLLVWNAVNEDGKLTRAVAMEEGVLPGATGVRRARGTPWGNLMSSPAVLVIMLNNFTFHYAFFILMSWMPTFYEQKLGLDAGSYTLLKMIPYLVMGTCSNLGGILADKFMGSKQYSRTYVRKALNGVGFTVGAIALWVLPKCSNILSAALVSSFALGALAISRAGYAVNHMDIAPRLAGVLMGMSNGCGAMAGMIGPWLTGLMLDTAPSPWEAAFRTPAYFCVGGALLYARYATAEQLFD</sequence>
<keyword evidence="3 10" id="KW-0812">Transmembrane</keyword>
<dbReference type="Pfam" id="PF07690">
    <property type="entry name" value="MFS_1"/>
    <property type="match status" value="1"/>
</dbReference>